<dbReference type="EMBL" id="CP030840">
    <property type="protein sequence ID" value="AXC10561.1"/>
    <property type="molecule type" value="Genomic_DNA"/>
</dbReference>
<dbReference type="Proteomes" id="UP000253606">
    <property type="component" value="Chromosome"/>
</dbReference>
<accession>A0A2Z5FUM4</accession>
<sequence length="38" mass="4235">MAAQALRSTGDPEALVYQFSILPETQDDQAWLGKLELK</sequence>
<protein>
    <submittedName>
        <fullName evidence="1">Uncharacterized protein</fullName>
    </submittedName>
</protein>
<evidence type="ECO:0000313" key="1">
    <source>
        <dbReference type="EMBL" id="AXC10561.1"/>
    </source>
</evidence>
<evidence type="ECO:0000313" key="2">
    <source>
        <dbReference type="Proteomes" id="UP000253606"/>
    </source>
</evidence>
<keyword evidence="2" id="KW-1185">Reference proteome</keyword>
<dbReference type="AlphaFoldDB" id="A0A2Z5FUM4"/>
<organism evidence="1 2">
    <name type="scientific">Acidisarcina polymorpha</name>
    <dbReference type="NCBI Taxonomy" id="2211140"/>
    <lineage>
        <taxon>Bacteria</taxon>
        <taxon>Pseudomonadati</taxon>
        <taxon>Acidobacteriota</taxon>
        <taxon>Terriglobia</taxon>
        <taxon>Terriglobales</taxon>
        <taxon>Acidobacteriaceae</taxon>
        <taxon>Acidisarcina</taxon>
    </lineage>
</organism>
<dbReference type="KEGG" id="abas:ACPOL_1213"/>
<reference evidence="1 2" key="1">
    <citation type="journal article" date="2018" name="Front. Microbiol.">
        <title>Hydrolytic Capabilities as a Key to Environmental Success: Chitinolytic and Cellulolytic Acidobacteria From Acidic Sub-arctic Soils and Boreal Peatlands.</title>
        <authorList>
            <person name="Belova S.E."/>
            <person name="Ravin N.V."/>
            <person name="Pankratov T.A."/>
            <person name="Rakitin A.L."/>
            <person name="Ivanova A.A."/>
            <person name="Beletsky A.V."/>
            <person name="Mardanov A.V."/>
            <person name="Sinninghe Damste J.S."/>
            <person name="Dedysh S.N."/>
        </authorList>
    </citation>
    <scope>NUCLEOTIDE SEQUENCE [LARGE SCALE GENOMIC DNA]</scope>
    <source>
        <strain evidence="1 2">SBC82</strain>
    </source>
</reference>
<gene>
    <name evidence="1" type="ORF">ACPOL_1213</name>
</gene>
<name>A0A2Z5FUM4_9BACT</name>
<proteinExistence type="predicted"/>